<evidence type="ECO:0000313" key="3">
    <source>
        <dbReference type="Proteomes" id="UP000266376"/>
    </source>
</evidence>
<protein>
    <recommendedName>
        <fullName evidence="4">BIG2 domain-containing protein</fullName>
    </recommendedName>
</protein>
<reference evidence="2 3" key="1">
    <citation type="submission" date="2018-08" db="EMBL/GenBank/DDBJ databases">
        <title>A genome reference for cultivated species of the human gut microbiota.</title>
        <authorList>
            <person name="Zou Y."/>
            <person name="Xue W."/>
            <person name="Luo G."/>
        </authorList>
    </citation>
    <scope>NUCLEOTIDE SEQUENCE [LARGE SCALE GENOMIC DNA]</scope>
    <source>
        <strain evidence="2 3">AF12-11</strain>
    </source>
</reference>
<feature type="signal peptide" evidence="1">
    <location>
        <begin position="1"/>
        <end position="23"/>
    </location>
</feature>
<comment type="caution">
    <text evidence="2">The sequence shown here is derived from an EMBL/GenBank/DDBJ whole genome shotgun (WGS) entry which is preliminary data.</text>
</comment>
<dbReference type="AlphaFoldDB" id="A0A395XL62"/>
<organism evidence="2 3">
    <name type="scientific">Dorea formicigenerans</name>
    <dbReference type="NCBI Taxonomy" id="39486"/>
    <lineage>
        <taxon>Bacteria</taxon>
        <taxon>Bacillati</taxon>
        <taxon>Bacillota</taxon>
        <taxon>Clostridia</taxon>
        <taxon>Lachnospirales</taxon>
        <taxon>Lachnospiraceae</taxon>
        <taxon>Dorea</taxon>
    </lineage>
</organism>
<sequence length="433" mass="48700">MKRKWTLLFMTMAIMLCIMGCSSVPKEKDIKEDIIKASSSTPNLLSKGEKITDFEIKDRETDKKQKYDHAICEVVTEKENVSYTKEVEVTYYKYDKGWSLSDISVNDSKEWTIAPTKGVNKKQIIASLVSRDVKTDGGAWTIEDGEISDVTIKQQDTDIAKGTDKVTVKVNLKGMVESATGIVKAEYTFDKEWKLKNIENQNDFKVKDDPNKALKIDETGLIQALAGKVITVGEQKNDLGGGFYIIDNSMKQEIEINPDEISEFSINREEKYDKGTEYTYECSCKLTKADVKYTLQIKYYYDYGNEWKEPTIDITPVVNTEDINLSGKWIGTYNGAGDDGSVELNITSDDGKNYSGTYSYTPNESYGHAGSYNVSGTFEGDTMQLTLTAGDWISKPDKPLSIEKQDVTVRYYIDDSKLKGTGQSGYPFEVSKE</sequence>
<feature type="chain" id="PRO_5039113492" description="BIG2 domain-containing protein" evidence="1">
    <location>
        <begin position="24"/>
        <end position="433"/>
    </location>
</feature>
<accession>A0A395XL62</accession>
<dbReference type="EMBL" id="QSAJ01000020">
    <property type="protein sequence ID" value="RGW52740.1"/>
    <property type="molecule type" value="Genomic_DNA"/>
</dbReference>
<dbReference type="Proteomes" id="UP000266376">
    <property type="component" value="Unassembled WGS sequence"/>
</dbReference>
<name>A0A395XL62_9FIRM</name>
<evidence type="ECO:0008006" key="4">
    <source>
        <dbReference type="Google" id="ProtNLM"/>
    </source>
</evidence>
<evidence type="ECO:0000256" key="1">
    <source>
        <dbReference type="SAM" id="SignalP"/>
    </source>
</evidence>
<keyword evidence="1" id="KW-0732">Signal</keyword>
<evidence type="ECO:0000313" key="2">
    <source>
        <dbReference type="EMBL" id="RGW52740.1"/>
    </source>
</evidence>
<gene>
    <name evidence="2" type="ORF">DWV67_09190</name>
</gene>
<proteinExistence type="predicted"/>